<proteinExistence type="predicted"/>
<dbReference type="PROSITE" id="PS50181">
    <property type="entry name" value="FBOX"/>
    <property type="match status" value="1"/>
</dbReference>
<name>A0A167LWU1_CALVF</name>
<evidence type="ECO:0000313" key="3">
    <source>
        <dbReference type="EMBL" id="KZO96109.1"/>
    </source>
</evidence>
<dbReference type="Proteomes" id="UP000076738">
    <property type="component" value="Unassembled WGS sequence"/>
</dbReference>
<dbReference type="OrthoDB" id="2322499at2759"/>
<feature type="region of interest" description="Disordered" evidence="1">
    <location>
        <begin position="1"/>
        <end position="28"/>
    </location>
</feature>
<dbReference type="Pfam" id="PF00646">
    <property type="entry name" value="F-box"/>
    <property type="match status" value="1"/>
</dbReference>
<dbReference type="AlphaFoldDB" id="A0A167LWU1"/>
<keyword evidence="4" id="KW-1185">Reference proteome</keyword>
<sequence length="126" mass="14566">SAQKRGRKRKCPTPSSDLPEAQQATRPKKRKLTRVIKWLEETPTDIMLEIMFYMKPIDILNLSYTSKSIRASLAAPEAKHIWVQARMNVPGLPPLPPDMSEWVYAAFVFQELCQVCYLLCKSQDWN</sequence>
<organism evidence="3 4">
    <name type="scientific">Calocera viscosa (strain TUFC12733)</name>
    <dbReference type="NCBI Taxonomy" id="1330018"/>
    <lineage>
        <taxon>Eukaryota</taxon>
        <taxon>Fungi</taxon>
        <taxon>Dikarya</taxon>
        <taxon>Basidiomycota</taxon>
        <taxon>Agaricomycotina</taxon>
        <taxon>Dacrymycetes</taxon>
        <taxon>Dacrymycetales</taxon>
        <taxon>Dacrymycetaceae</taxon>
        <taxon>Calocera</taxon>
    </lineage>
</organism>
<feature type="domain" description="F-box" evidence="2">
    <location>
        <begin position="36"/>
        <end position="85"/>
    </location>
</feature>
<feature type="compositionally biased region" description="Basic residues" evidence="1">
    <location>
        <begin position="1"/>
        <end position="11"/>
    </location>
</feature>
<dbReference type="EMBL" id="KV417285">
    <property type="protein sequence ID" value="KZO96109.1"/>
    <property type="molecule type" value="Genomic_DNA"/>
</dbReference>
<evidence type="ECO:0000259" key="2">
    <source>
        <dbReference type="PROSITE" id="PS50181"/>
    </source>
</evidence>
<evidence type="ECO:0000313" key="4">
    <source>
        <dbReference type="Proteomes" id="UP000076738"/>
    </source>
</evidence>
<feature type="non-terminal residue" evidence="3">
    <location>
        <position position="1"/>
    </location>
</feature>
<accession>A0A167LWU1</accession>
<reference evidence="3 4" key="1">
    <citation type="journal article" date="2016" name="Mol. Biol. Evol.">
        <title>Comparative Genomics of Early-Diverging Mushroom-Forming Fungi Provides Insights into the Origins of Lignocellulose Decay Capabilities.</title>
        <authorList>
            <person name="Nagy L.G."/>
            <person name="Riley R."/>
            <person name="Tritt A."/>
            <person name="Adam C."/>
            <person name="Daum C."/>
            <person name="Floudas D."/>
            <person name="Sun H."/>
            <person name="Yadav J.S."/>
            <person name="Pangilinan J."/>
            <person name="Larsson K.H."/>
            <person name="Matsuura K."/>
            <person name="Barry K."/>
            <person name="Labutti K."/>
            <person name="Kuo R."/>
            <person name="Ohm R.A."/>
            <person name="Bhattacharya S.S."/>
            <person name="Shirouzu T."/>
            <person name="Yoshinaga Y."/>
            <person name="Martin F.M."/>
            <person name="Grigoriev I.V."/>
            <person name="Hibbett D.S."/>
        </authorList>
    </citation>
    <scope>NUCLEOTIDE SEQUENCE [LARGE SCALE GENOMIC DNA]</scope>
    <source>
        <strain evidence="3 4">TUFC12733</strain>
    </source>
</reference>
<protein>
    <recommendedName>
        <fullName evidence="2">F-box domain-containing protein</fullName>
    </recommendedName>
</protein>
<evidence type="ECO:0000256" key="1">
    <source>
        <dbReference type="SAM" id="MobiDB-lite"/>
    </source>
</evidence>
<dbReference type="InterPro" id="IPR036047">
    <property type="entry name" value="F-box-like_dom_sf"/>
</dbReference>
<gene>
    <name evidence="3" type="ORF">CALVIDRAFT_481560</name>
</gene>
<dbReference type="SUPFAM" id="SSF81383">
    <property type="entry name" value="F-box domain"/>
    <property type="match status" value="1"/>
</dbReference>
<dbReference type="InterPro" id="IPR001810">
    <property type="entry name" value="F-box_dom"/>
</dbReference>